<dbReference type="SUPFAM" id="SSF46689">
    <property type="entry name" value="Homeodomain-like"/>
    <property type="match status" value="1"/>
</dbReference>
<gene>
    <name evidence="6" type="ORF">Lac1_25440</name>
</gene>
<dbReference type="EMBL" id="AP027742">
    <property type="protein sequence ID" value="BDZ78361.1"/>
    <property type="molecule type" value="Genomic_DNA"/>
</dbReference>
<evidence type="ECO:0000313" key="6">
    <source>
        <dbReference type="EMBL" id="BDZ78361.1"/>
    </source>
</evidence>
<dbReference type="InterPro" id="IPR002078">
    <property type="entry name" value="Sigma_54_int"/>
</dbReference>
<reference evidence="7" key="1">
    <citation type="journal article" date="2023" name="Int. J. Syst. Evol. Microbiol.">
        <title>Claveliimonas bilis gen. nov., sp. nov., deoxycholic acid-producing bacteria isolated from human faeces, and reclassification of Sellimonas monacensis Zenner et al. 2021 as Claveliimonas monacensis comb. nov.</title>
        <authorList>
            <person name="Hisatomi A."/>
            <person name="Kastawa N.W.E.P.G."/>
            <person name="Song I."/>
            <person name="Ohkuma M."/>
            <person name="Fukiya S."/>
            <person name="Sakamoto M."/>
        </authorList>
    </citation>
    <scope>NUCLEOTIDE SEQUENCE [LARGE SCALE GENOMIC DNA]</scope>
    <source>
        <strain evidence="7">12BBH14</strain>
    </source>
</reference>
<dbReference type="PROSITE" id="PS50045">
    <property type="entry name" value="SIGMA54_INTERACT_4"/>
    <property type="match status" value="1"/>
</dbReference>
<sequence>MSGKTPVVVCGSPGSGRTIFSYGLYAASPYTSNPLIEVDCYHLNAKQCDKLFKDERSPLFENNYIILFKNLNALSPTLQNLFTYYLENLELTSRHKVICTFTGDMGDLIAANQFSQNLSYLISGFTIQLPSINHKPELIVSIARSYLNSLNQELPIQIAGFEPEALKLLEEHHWQYGISQFQTVLKQLVIQSNSQFITAENVQTILSHLGPSKSNASRDTRLNLNQTLDDITKDVIDLVLKEESMNQTKAAKRLGISRSTLWKKLKMET</sequence>
<dbReference type="Gene3D" id="1.10.8.60">
    <property type="match status" value="1"/>
</dbReference>
<dbReference type="PRINTS" id="PR01590">
    <property type="entry name" value="HTHFIS"/>
</dbReference>
<dbReference type="InterPro" id="IPR058031">
    <property type="entry name" value="AAA_lid_NorR"/>
</dbReference>
<dbReference type="Pfam" id="PF25601">
    <property type="entry name" value="AAA_lid_14"/>
    <property type="match status" value="1"/>
</dbReference>
<evidence type="ECO:0000256" key="1">
    <source>
        <dbReference type="ARBA" id="ARBA00022741"/>
    </source>
</evidence>
<dbReference type="PANTHER" id="PTHR32071">
    <property type="entry name" value="TRANSCRIPTIONAL REGULATORY PROTEIN"/>
    <property type="match status" value="1"/>
</dbReference>
<name>A0ABM8I5G8_9FIRM</name>
<evidence type="ECO:0000256" key="2">
    <source>
        <dbReference type="ARBA" id="ARBA00022840"/>
    </source>
</evidence>
<keyword evidence="1" id="KW-0547">Nucleotide-binding</keyword>
<dbReference type="InterPro" id="IPR009057">
    <property type="entry name" value="Homeodomain-like_sf"/>
</dbReference>
<keyword evidence="3" id="KW-0805">Transcription regulation</keyword>
<proteinExistence type="predicted"/>
<dbReference type="InterPro" id="IPR027417">
    <property type="entry name" value="P-loop_NTPase"/>
</dbReference>
<keyword evidence="7" id="KW-1185">Reference proteome</keyword>
<protein>
    <recommendedName>
        <fullName evidence="5">Sigma-54 factor interaction domain-containing protein</fullName>
    </recommendedName>
</protein>
<keyword evidence="4" id="KW-0804">Transcription</keyword>
<dbReference type="Gene3D" id="3.40.50.300">
    <property type="entry name" value="P-loop containing nucleotide triphosphate hydrolases"/>
    <property type="match status" value="1"/>
</dbReference>
<evidence type="ECO:0000256" key="3">
    <source>
        <dbReference type="ARBA" id="ARBA00023015"/>
    </source>
</evidence>
<dbReference type="SUPFAM" id="SSF52540">
    <property type="entry name" value="P-loop containing nucleoside triphosphate hydrolases"/>
    <property type="match status" value="1"/>
</dbReference>
<evidence type="ECO:0000259" key="5">
    <source>
        <dbReference type="PROSITE" id="PS50045"/>
    </source>
</evidence>
<dbReference type="RefSeq" id="WP_316265412.1">
    <property type="nucleotide sequence ID" value="NZ_AP027742.1"/>
</dbReference>
<feature type="domain" description="Sigma-54 factor interaction" evidence="5">
    <location>
        <begin position="1"/>
        <end position="190"/>
    </location>
</feature>
<evidence type="ECO:0000313" key="7">
    <source>
        <dbReference type="Proteomes" id="UP001305815"/>
    </source>
</evidence>
<organism evidence="6 7">
    <name type="scientific">Claveliimonas bilis</name>
    <dbReference type="NCBI Taxonomy" id="3028070"/>
    <lineage>
        <taxon>Bacteria</taxon>
        <taxon>Bacillati</taxon>
        <taxon>Bacillota</taxon>
        <taxon>Clostridia</taxon>
        <taxon>Lachnospirales</taxon>
        <taxon>Lachnospiraceae</taxon>
        <taxon>Claveliimonas</taxon>
    </lineage>
</organism>
<dbReference type="Pfam" id="PF02954">
    <property type="entry name" value="HTH_8"/>
    <property type="match status" value="1"/>
</dbReference>
<keyword evidence="2" id="KW-0067">ATP-binding</keyword>
<dbReference type="InterPro" id="IPR002197">
    <property type="entry name" value="HTH_Fis"/>
</dbReference>
<dbReference type="Gene3D" id="1.10.10.60">
    <property type="entry name" value="Homeodomain-like"/>
    <property type="match status" value="1"/>
</dbReference>
<accession>A0ABM8I5G8</accession>
<dbReference type="Proteomes" id="UP001305815">
    <property type="component" value="Chromosome"/>
</dbReference>
<evidence type="ECO:0000256" key="4">
    <source>
        <dbReference type="ARBA" id="ARBA00023163"/>
    </source>
</evidence>
<dbReference type="Pfam" id="PF14532">
    <property type="entry name" value="Sigma54_activ_2"/>
    <property type="match status" value="1"/>
</dbReference>